<evidence type="ECO:0000313" key="4">
    <source>
        <dbReference type="Proteomes" id="UP000231267"/>
    </source>
</evidence>
<evidence type="ECO:0000256" key="2">
    <source>
        <dbReference type="SAM" id="Phobius"/>
    </source>
</evidence>
<feature type="region of interest" description="Disordered" evidence="1">
    <location>
        <begin position="36"/>
        <end position="55"/>
    </location>
</feature>
<protein>
    <submittedName>
        <fullName evidence="3">Uncharacterized protein</fullName>
    </submittedName>
</protein>
<dbReference type="Proteomes" id="UP000231267">
    <property type="component" value="Unassembled WGS sequence"/>
</dbReference>
<reference evidence="3 4" key="1">
    <citation type="submission" date="2017-09" db="EMBL/GenBank/DDBJ databases">
        <title>Depth-based differentiation of microbial function through sediment-hosted aquifers and enrichment of novel symbionts in the deep terrestrial subsurface.</title>
        <authorList>
            <person name="Probst A.J."/>
            <person name="Ladd B."/>
            <person name="Jarett J.K."/>
            <person name="Geller-Mcgrath D.E."/>
            <person name="Sieber C.M."/>
            <person name="Emerson J.B."/>
            <person name="Anantharaman K."/>
            <person name="Thomas B.C."/>
            <person name="Malmstrom R."/>
            <person name="Stieglmeier M."/>
            <person name="Klingl A."/>
            <person name="Woyke T."/>
            <person name="Ryan C.M."/>
            <person name="Banfield J.F."/>
        </authorList>
    </citation>
    <scope>NUCLEOTIDE SEQUENCE [LARGE SCALE GENOMIC DNA]</scope>
    <source>
        <strain evidence="3">CG12_big_fil_rev_8_21_14_0_65_43_15</strain>
    </source>
</reference>
<proteinExistence type="predicted"/>
<evidence type="ECO:0000313" key="3">
    <source>
        <dbReference type="EMBL" id="PIW66818.1"/>
    </source>
</evidence>
<feature type="compositionally biased region" description="Basic and acidic residues" evidence="1">
    <location>
        <begin position="38"/>
        <end position="55"/>
    </location>
</feature>
<evidence type="ECO:0000256" key="1">
    <source>
        <dbReference type="SAM" id="MobiDB-lite"/>
    </source>
</evidence>
<dbReference type="AlphaFoldDB" id="A0A2J0LG52"/>
<feature type="transmembrane region" description="Helical" evidence="2">
    <location>
        <begin position="70"/>
        <end position="88"/>
    </location>
</feature>
<sequence length="124" mass="14410">MLRKGLTEKEKVLKRLTEREIKEQLYGFNARPYVAAPRAEEPEKPKAVKQEQPKPKIEKKIKPIKVKPDFVIQLAMFVIFLVLIWFSVRQIIKVVASGNARAKYESVQKAKQKPAAKTKINKRR</sequence>
<keyword evidence="2" id="KW-0812">Transmembrane</keyword>
<name>A0A2J0LG52_9BACT</name>
<dbReference type="EMBL" id="PFGP01000027">
    <property type="protein sequence ID" value="PIW66818.1"/>
    <property type="molecule type" value="Genomic_DNA"/>
</dbReference>
<organism evidence="3 4">
    <name type="scientific">Candidatus Taenaricola geysiri</name>
    <dbReference type="NCBI Taxonomy" id="1974752"/>
    <lineage>
        <taxon>Bacteria</taxon>
        <taxon>Pseudomonadati</taxon>
        <taxon>Candidatus Omnitrophota</taxon>
        <taxon>Candidatus Taenaricola</taxon>
    </lineage>
</organism>
<keyword evidence="2" id="KW-1133">Transmembrane helix</keyword>
<feature type="compositionally biased region" description="Basic residues" evidence="1">
    <location>
        <begin position="110"/>
        <end position="124"/>
    </location>
</feature>
<keyword evidence="2" id="KW-0472">Membrane</keyword>
<comment type="caution">
    <text evidence="3">The sequence shown here is derived from an EMBL/GenBank/DDBJ whole genome shotgun (WGS) entry which is preliminary data.</text>
</comment>
<accession>A0A2J0LG52</accession>
<feature type="region of interest" description="Disordered" evidence="1">
    <location>
        <begin position="99"/>
        <end position="124"/>
    </location>
</feature>
<gene>
    <name evidence="3" type="ORF">COW11_01275</name>
</gene>